<keyword evidence="7" id="KW-1185">Reference proteome</keyword>
<dbReference type="InterPro" id="IPR050613">
    <property type="entry name" value="Sec_Metabolite_Reg"/>
</dbReference>
<feature type="compositionally biased region" description="Polar residues" evidence="4">
    <location>
        <begin position="746"/>
        <end position="756"/>
    </location>
</feature>
<evidence type="ECO:0000313" key="7">
    <source>
        <dbReference type="Proteomes" id="UP000285146"/>
    </source>
</evidence>
<proteinExistence type="predicted"/>
<comment type="subcellular location">
    <subcellularLocation>
        <location evidence="1">Nucleus</location>
    </subcellularLocation>
</comment>
<dbReference type="SMART" id="SM00906">
    <property type="entry name" value="Fungal_trans"/>
    <property type="match status" value="1"/>
</dbReference>
<feature type="region of interest" description="Disordered" evidence="4">
    <location>
        <begin position="201"/>
        <end position="225"/>
    </location>
</feature>
<feature type="compositionally biased region" description="Polar residues" evidence="4">
    <location>
        <begin position="157"/>
        <end position="170"/>
    </location>
</feature>
<dbReference type="Pfam" id="PF04082">
    <property type="entry name" value="Fungal_trans"/>
    <property type="match status" value="1"/>
</dbReference>
<evidence type="ECO:0000256" key="1">
    <source>
        <dbReference type="ARBA" id="ARBA00004123"/>
    </source>
</evidence>
<evidence type="ECO:0000256" key="3">
    <source>
        <dbReference type="ARBA" id="ARBA00023242"/>
    </source>
</evidence>
<keyword evidence="2" id="KW-0479">Metal-binding</keyword>
<evidence type="ECO:0000256" key="4">
    <source>
        <dbReference type="SAM" id="MobiDB-lite"/>
    </source>
</evidence>
<dbReference type="GO" id="GO:0005634">
    <property type="term" value="C:nucleus"/>
    <property type="evidence" value="ECO:0007669"/>
    <property type="project" value="UniProtKB-SubCell"/>
</dbReference>
<keyword evidence="3" id="KW-0539">Nucleus</keyword>
<dbReference type="Gene3D" id="4.10.240.10">
    <property type="entry name" value="Zn(2)-C6 fungal-type DNA-binding domain"/>
    <property type="match status" value="1"/>
</dbReference>
<evidence type="ECO:0000313" key="6">
    <source>
        <dbReference type="EMBL" id="ROW07653.1"/>
    </source>
</evidence>
<dbReference type="GO" id="GO:0003677">
    <property type="term" value="F:DNA binding"/>
    <property type="evidence" value="ECO:0007669"/>
    <property type="project" value="InterPro"/>
</dbReference>
<dbReference type="PANTHER" id="PTHR31001:SF49">
    <property type="entry name" value="ZN(II)2CYS6 TRANSCRIPTION FACTOR (EUROFUNG)"/>
    <property type="match status" value="1"/>
</dbReference>
<dbReference type="GO" id="GO:0008270">
    <property type="term" value="F:zinc ion binding"/>
    <property type="evidence" value="ECO:0007669"/>
    <property type="project" value="InterPro"/>
</dbReference>
<dbReference type="CDD" id="cd12148">
    <property type="entry name" value="fungal_TF_MHR"/>
    <property type="match status" value="1"/>
</dbReference>
<feature type="region of interest" description="Disordered" evidence="4">
    <location>
        <begin position="692"/>
        <end position="756"/>
    </location>
</feature>
<dbReference type="PANTHER" id="PTHR31001">
    <property type="entry name" value="UNCHARACTERIZED TRANSCRIPTIONAL REGULATORY PROTEIN"/>
    <property type="match status" value="1"/>
</dbReference>
<dbReference type="PROSITE" id="PS50048">
    <property type="entry name" value="ZN2_CY6_FUNGAL_2"/>
    <property type="match status" value="1"/>
</dbReference>
<accession>A0A423WW09</accession>
<dbReference type="OrthoDB" id="5431381at2759"/>
<gene>
    <name evidence="6" type="ORF">VPNG_06838</name>
</gene>
<evidence type="ECO:0000259" key="5">
    <source>
        <dbReference type="PROSITE" id="PS50048"/>
    </source>
</evidence>
<dbReference type="EMBL" id="LKEB01000037">
    <property type="protein sequence ID" value="ROW07653.1"/>
    <property type="molecule type" value="Genomic_DNA"/>
</dbReference>
<reference evidence="6 7" key="1">
    <citation type="submission" date="2015-09" db="EMBL/GenBank/DDBJ databases">
        <title>Host preference determinants of Valsa canker pathogens revealed by comparative genomics.</title>
        <authorList>
            <person name="Yin Z."/>
            <person name="Huang L."/>
        </authorList>
    </citation>
    <scope>NUCLEOTIDE SEQUENCE [LARGE SCALE GENOMIC DNA]</scope>
    <source>
        <strain evidence="6 7">SXYLt</strain>
    </source>
</reference>
<feature type="domain" description="Zn(2)-C6 fungal-type" evidence="5">
    <location>
        <begin position="35"/>
        <end position="66"/>
    </location>
</feature>
<comment type="caution">
    <text evidence="6">The sequence shown here is derived from an EMBL/GenBank/DDBJ whole genome shotgun (WGS) entry which is preliminary data.</text>
</comment>
<dbReference type="STRING" id="1230097.A0A423WW09"/>
<organism evidence="6 7">
    <name type="scientific">Cytospora leucostoma</name>
    <dbReference type="NCBI Taxonomy" id="1230097"/>
    <lineage>
        <taxon>Eukaryota</taxon>
        <taxon>Fungi</taxon>
        <taxon>Dikarya</taxon>
        <taxon>Ascomycota</taxon>
        <taxon>Pezizomycotina</taxon>
        <taxon>Sordariomycetes</taxon>
        <taxon>Sordariomycetidae</taxon>
        <taxon>Diaporthales</taxon>
        <taxon>Cytosporaceae</taxon>
        <taxon>Cytospora</taxon>
    </lineage>
</organism>
<dbReference type="AlphaFoldDB" id="A0A423WW09"/>
<sequence length="915" mass="100391">MPNNGDTSNYTSVFRLTPPNDPHRKVIKRNRQVVSCVPCRTRKLKCDRQQPCNSCVKRSDAASCRFFGTPSTATTFNSAAAAHAPSPVPRTEVQARLQRLEELVNRLRDQPAPDDGDAGSTAATARMNDATGGSAVVREPLVNKTGYRGTDAPLVASQGQAPTGGSLSKEGNNVRFVGELHYAAVLEAIHDLQGMVDAEAPDHLSTRSPPSQPQPTGGEPHDDIQRSRMPVHLQPYGPVAPLTTQEILDNLPPRAECDMILTLFFQPIYIVPMVIHGGQFQRTYDAFWKNPGAANPLWISALFSFLSTAVFQQASKAAGGEGLGSTELKDPAAREKIEALSSMSHRCLVSGGFVEGKPYSVEAALLFGMHLVLQKRDTDPICWHTIGTAVRLAQKLGYHRDPAHLNRNSAKAKISPFEGEMRRRTWYTLEHFDLVYSFLLGVPPIIHGDDVDTQLPSNLRDEDFDEGSRGIPPPRPASDCTPVLSYVYHNRQVQVLRRVVKQALAVAQPLYADVVRLDADLRDLRDDVPPSLAYRPIRESGFADVPDIILRRVLFEITHLKSVCVLHRRYLTFERENSIYERSREACRDASLRLLDVQAEFDEQSGEGGRLYEKRYMMTNMAFHDFLLAAMCLCLDLVVGGGVGGRDRNQQDYERRVSALKRARVIWSNTAGSSKEAAHATKVLDVILARVSPPESSTGGSTATGAAMTTTTTSTSTTPTPQSTTNRGRRFAPTASSSLEEIAAGPNTSPADLRQRQTPSVQPGWMAVNYSSAPPPPPAVRPRRQAGVHSMEWDFALDNIDQRQAAGRSGNQLDWFLGGDIDWNDIDSFLLDREHIVGSITATPATTTYDTNTVGEALPYISHGDKDTSREGWPYMSWSRGGTRDVDSGTNFRTWARGGVAPAGFAPSSAGHEFI</sequence>
<dbReference type="InterPro" id="IPR036864">
    <property type="entry name" value="Zn2-C6_fun-type_DNA-bd_sf"/>
</dbReference>
<name>A0A423WW09_9PEZI</name>
<feature type="compositionally biased region" description="Low complexity" evidence="4">
    <location>
        <begin position="692"/>
        <end position="725"/>
    </location>
</feature>
<dbReference type="InterPro" id="IPR001138">
    <property type="entry name" value="Zn2Cys6_DnaBD"/>
</dbReference>
<dbReference type="SUPFAM" id="SSF57701">
    <property type="entry name" value="Zn2/Cys6 DNA-binding domain"/>
    <property type="match status" value="1"/>
</dbReference>
<dbReference type="InterPro" id="IPR007219">
    <property type="entry name" value="XnlR_reg_dom"/>
</dbReference>
<evidence type="ECO:0000256" key="2">
    <source>
        <dbReference type="ARBA" id="ARBA00022723"/>
    </source>
</evidence>
<dbReference type="InParanoid" id="A0A423WW09"/>
<dbReference type="GO" id="GO:0006351">
    <property type="term" value="P:DNA-templated transcription"/>
    <property type="evidence" value="ECO:0007669"/>
    <property type="project" value="InterPro"/>
</dbReference>
<dbReference type="Pfam" id="PF00172">
    <property type="entry name" value="Zn_clus"/>
    <property type="match status" value="1"/>
</dbReference>
<dbReference type="Proteomes" id="UP000285146">
    <property type="component" value="Unassembled WGS sequence"/>
</dbReference>
<feature type="region of interest" description="Disordered" evidence="4">
    <location>
        <begin position="108"/>
        <end position="170"/>
    </location>
</feature>
<dbReference type="GO" id="GO:0000981">
    <property type="term" value="F:DNA-binding transcription factor activity, RNA polymerase II-specific"/>
    <property type="evidence" value="ECO:0007669"/>
    <property type="project" value="InterPro"/>
</dbReference>
<protein>
    <recommendedName>
        <fullName evidence="5">Zn(2)-C6 fungal-type domain-containing protein</fullName>
    </recommendedName>
</protein>
<dbReference type="SMART" id="SM00066">
    <property type="entry name" value="GAL4"/>
    <property type="match status" value="1"/>
</dbReference>
<dbReference type="PROSITE" id="PS00463">
    <property type="entry name" value="ZN2_CY6_FUNGAL_1"/>
    <property type="match status" value="1"/>
</dbReference>
<dbReference type="CDD" id="cd00067">
    <property type="entry name" value="GAL4"/>
    <property type="match status" value="1"/>
</dbReference>